<feature type="chain" id="PRO_5038896636" evidence="1">
    <location>
        <begin position="29"/>
        <end position="60"/>
    </location>
</feature>
<protein>
    <submittedName>
        <fullName evidence="2">Uncharacterized protein</fullName>
    </submittedName>
</protein>
<comment type="caution">
    <text evidence="2">The sequence shown here is derived from an EMBL/GenBank/DDBJ whole genome shotgun (WGS) entry which is preliminary data.</text>
</comment>
<gene>
    <name evidence="2" type="ORF">EIY87_33995</name>
</gene>
<reference evidence="2 3" key="1">
    <citation type="submission" date="2018-12" db="EMBL/GenBank/DDBJ databases">
        <title>Amycolatopsis eburnea sp. nov. actinomycete associate with arbuscular mycorrhiza fungal spore.</title>
        <authorList>
            <person name="Lumyong S."/>
            <person name="Chaiya L."/>
        </authorList>
    </citation>
    <scope>NUCLEOTIDE SEQUENCE [LARGE SCALE GENOMIC DNA]</scope>
    <source>
        <strain evidence="2 3">GLM-1</strain>
    </source>
</reference>
<keyword evidence="1" id="KW-0732">Signal</keyword>
<evidence type="ECO:0000256" key="1">
    <source>
        <dbReference type="SAM" id="SignalP"/>
    </source>
</evidence>
<organism evidence="2 3">
    <name type="scientific">Amycolatopsis eburnea</name>
    <dbReference type="NCBI Taxonomy" id="2267691"/>
    <lineage>
        <taxon>Bacteria</taxon>
        <taxon>Bacillati</taxon>
        <taxon>Actinomycetota</taxon>
        <taxon>Actinomycetes</taxon>
        <taxon>Pseudonocardiales</taxon>
        <taxon>Pseudonocardiaceae</taxon>
        <taxon>Amycolatopsis</taxon>
    </lineage>
</organism>
<proteinExistence type="predicted"/>
<keyword evidence="3" id="KW-1185">Reference proteome</keyword>
<evidence type="ECO:0000313" key="3">
    <source>
        <dbReference type="Proteomes" id="UP000267081"/>
    </source>
</evidence>
<sequence length="60" mass="6101">MMRVRRAVATVAFTLFAAGVLGSSAAFAVAAESAASTAVLADNPDEMGYNGVSPDEMGYN</sequence>
<dbReference type="AlphaFoldDB" id="A0A427T2C8"/>
<accession>A0A427T2C8</accession>
<evidence type="ECO:0000313" key="2">
    <source>
        <dbReference type="EMBL" id="RSD12091.1"/>
    </source>
</evidence>
<feature type="signal peptide" evidence="1">
    <location>
        <begin position="1"/>
        <end position="28"/>
    </location>
</feature>
<name>A0A427T2C8_9PSEU</name>
<dbReference type="EMBL" id="RSEC01000059">
    <property type="protein sequence ID" value="RSD12091.1"/>
    <property type="molecule type" value="Genomic_DNA"/>
</dbReference>
<dbReference type="Proteomes" id="UP000267081">
    <property type="component" value="Unassembled WGS sequence"/>
</dbReference>